<evidence type="ECO:0000256" key="1">
    <source>
        <dbReference type="SAM" id="MobiDB-lite"/>
    </source>
</evidence>
<feature type="region of interest" description="Disordered" evidence="1">
    <location>
        <begin position="1"/>
        <end position="26"/>
    </location>
</feature>
<organism evidence="2 3">
    <name type="scientific">Alosa alosa</name>
    <name type="common">allis shad</name>
    <dbReference type="NCBI Taxonomy" id="278164"/>
    <lineage>
        <taxon>Eukaryota</taxon>
        <taxon>Metazoa</taxon>
        <taxon>Chordata</taxon>
        <taxon>Craniata</taxon>
        <taxon>Vertebrata</taxon>
        <taxon>Euteleostomi</taxon>
        <taxon>Actinopterygii</taxon>
        <taxon>Neopterygii</taxon>
        <taxon>Teleostei</taxon>
        <taxon>Clupei</taxon>
        <taxon>Clupeiformes</taxon>
        <taxon>Clupeoidei</taxon>
        <taxon>Clupeidae</taxon>
        <taxon>Alosa</taxon>
    </lineage>
</organism>
<dbReference type="EMBL" id="JADWDJ010000007">
    <property type="protein sequence ID" value="KAG5278220.1"/>
    <property type="molecule type" value="Genomic_DNA"/>
</dbReference>
<sequence length="89" mass="9939">MDFTPVEIIEENDSDSGEYDQDVSSTTKPVSLAQMKRVSVVLVDCCRPQGQQGTDLQMQTNGDAEQPETIVERIANRKSFKRGYIRGSI</sequence>
<dbReference type="AlphaFoldDB" id="A0AAV6GTE1"/>
<dbReference type="Proteomes" id="UP000823561">
    <property type="component" value="Chromosome 7"/>
</dbReference>
<keyword evidence="3" id="KW-1185">Reference proteome</keyword>
<comment type="caution">
    <text evidence="2">The sequence shown here is derived from an EMBL/GenBank/DDBJ whole genome shotgun (WGS) entry which is preliminary data.</text>
</comment>
<evidence type="ECO:0000313" key="3">
    <source>
        <dbReference type="Proteomes" id="UP000823561"/>
    </source>
</evidence>
<protein>
    <submittedName>
        <fullName evidence="2">Uncharacterized protein</fullName>
    </submittedName>
</protein>
<gene>
    <name evidence="2" type="ORF">AALO_G00096550</name>
</gene>
<accession>A0AAV6GTE1</accession>
<proteinExistence type="predicted"/>
<evidence type="ECO:0000313" key="2">
    <source>
        <dbReference type="EMBL" id="KAG5278220.1"/>
    </source>
</evidence>
<feature type="compositionally biased region" description="Acidic residues" evidence="1">
    <location>
        <begin position="8"/>
        <end position="21"/>
    </location>
</feature>
<name>A0AAV6GTE1_9TELE</name>
<reference evidence="2" key="1">
    <citation type="submission" date="2020-10" db="EMBL/GenBank/DDBJ databases">
        <title>Chromosome-scale genome assembly of the Allis shad, Alosa alosa.</title>
        <authorList>
            <person name="Margot Z."/>
            <person name="Christophe K."/>
            <person name="Cabau C."/>
            <person name="Louis A."/>
            <person name="Berthelot C."/>
            <person name="Parey E."/>
            <person name="Roest Crollius H."/>
            <person name="Montfort J."/>
            <person name="Robinson-Rechavi M."/>
            <person name="Bucao C."/>
            <person name="Bouchez O."/>
            <person name="Gislard M."/>
            <person name="Lluch J."/>
            <person name="Milhes M."/>
            <person name="Lampietro C."/>
            <person name="Lopez Roques C."/>
            <person name="Donnadieu C."/>
            <person name="Braasch I."/>
            <person name="Desvignes T."/>
            <person name="Postlethwait J."/>
            <person name="Bobe J."/>
            <person name="Guiguen Y."/>
        </authorList>
    </citation>
    <scope>NUCLEOTIDE SEQUENCE</scope>
    <source>
        <strain evidence="2">M-15738</strain>
        <tissue evidence="2">Blood</tissue>
    </source>
</reference>